<comment type="caution">
    <text evidence="1">The sequence shown here is derived from an EMBL/GenBank/DDBJ whole genome shotgun (WGS) entry which is preliminary data.</text>
</comment>
<reference evidence="2" key="1">
    <citation type="submission" date="2017-01" db="EMBL/GenBank/DDBJ databases">
        <title>Genome Analysis of Deinococcus marmoris KOPRI26562.</title>
        <authorList>
            <person name="Kim J.H."/>
            <person name="Oh H.-M."/>
        </authorList>
    </citation>
    <scope>NUCLEOTIDE SEQUENCE [LARGE SCALE GENOMIC DNA]</scope>
    <source>
        <strain evidence="2">PAMC 26633</strain>
    </source>
</reference>
<gene>
    <name evidence="1" type="ORF">BSU04_07355</name>
</gene>
<evidence type="ECO:0000313" key="1">
    <source>
        <dbReference type="EMBL" id="OXC79327.1"/>
    </source>
</evidence>
<sequence length="42" mass="4720">MWLMTICSREMIGSACFGQTNSCGRSTARRVARVFHSFARHG</sequence>
<evidence type="ECO:0000313" key="2">
    <source>
        <dbReference type="Proteomes" id="UP000214720"/>
    </source>
</evidence>
<dbReference type="AlphaFoldDB" id="A0A226X8Q1"/>
<name>A0A226X8Q1_CABSO</name>
<organism evidence="1 2">
    <name type="scientific">Caballeronia sordidicola</name>
    <name type="common">Burkholderia sordidicola</name>
    <dbReference type="NCBI Taxonomy" id="196367"/>
    <lineage>
        <taxon>Bacteria</taxon>
        <taxon>Pseudomonadati</taxon>
        <taxon>Pseudomonadota</taxon>
        <taxon>Betaproteobacteria</taxon>
        <taxon>Burkholderiales</taxon>
        <taxon>Burkholderiaceae</taxon>
        <taxon>Caballeronia</taxon>
    </lineage>
</organism>
<dbReference type="Proteomes" id="UP000214720">
    <property type="component" value="Unassembled WGS sequence"/>
</dbReference>
<proteinExistence type="predicted"/>
<dbReference type="EMBL" id="MTHB01000042">
    <property type="protein sequence ID" value="OXC79327.1"/>
    <property type="molecule type" value="Genomic_DNA"/>
</dbReference>
<accession>A0A226X8Q1</accession>
<protein>
    <submittedName>
        <fullName evidence="1">Uncharacterized protein</fullName>
    </submittedName>
</protein>